<evidence type="ECO:0000256" key="3">
    <source>
        <dbReference type="ARBA" id="ARBA00022452"/>
    </source>
</evidence>
<proteinExistence type="inferred from homology"/>
<comment type="subcellular location">
    <subcellularLocation>
        <location evidence="1 7">Cell outer membrane</location>
        <topology evidence="1 7">Multi-pass membrane protein</topology>
    </subcellularLocation>
</comment>
<dbReference type="InterPro" id="IPR037066">
    <property type="entry name" value="Plug_dom_sf"/>
</dbReference>
<evidence type="ECO:0000256" key="2">
    <source>
        <dbReference type="ARBA" id="ARBA00022448"/>
    </source>
</evidence>
<dbReference type="AlphaFoldDB" id="A0A376C080"/>
<dbReference type="Gene3D" id="2.170.130.10">
    <property type="entry name" value="TonB-dependent receptor, plug domain"/>
    <property type="match status" value="1"/>
</dbReference>
<dbReference type="PROSITE" id="PS52016">
    <property type="entry name" value="TONB_DEPENDENT_REC_3"/>
    <property type="match status" value="1"/>
</dbReference>
<evidence type="ECO:0000256" key="4">
    <source>
        <dbReference type="ARBA" id="ARBA00022692"/>
    </source>
</evidence>
<reference evidence="9 10" key="1">
    <citation type="submission" date="2018-06" db="EMBL/GenBank/DDBJ databases">
        <authorList>
            <consortium name="Pathogen Informatics"/>
            <person name="Doyle S."/>
        </authorList>
    </citation>
    <scope>NUCLEOTIDE SEQUENCE [LARGE SCALE GENOMIC DNA]</scope>
    <source>
        <strain evidence="9 10">NCTC11661</strain>
    </source>
</reference>
<organism evidence="9 10">
    <name type="scientific">Bergeyella zoohelcum</name>
    <dbReference type="NCBI Taxonomy" id="1015"/>
    <lineage>
        <taxon>Bacteria</taxon>
        <taxon>Pseudomonadati</taxon>
        <taxon>Bacteroidota</taxon>
        <taxon>Flavobacteriia</taxon>
        <taxon>Flavobacteriales</taxon>
        <taxon>Weeksellaceae</taxon>
        <taxon>Bergeyella</taxon>
    </lineage>
</organism>
<keyword evidence="6 7" id="KW-0998">Cell outer membrane</keyword>
<keyword evidence="2 7" id="KW-0813">Transport</keyword>
<evidence type="ECO:0000256" key="7">
    <source>
        <dbReference type="PROSITE-ProRule" id="PRU01360"/>
    </source>
</evidence>
<evidence type="ECO:0000256" key="1">
    <source>
        <dbReference type="ARBA" id="ARBA00004571"/>
    </source>
</evidence>
<keyword evidence="5 7" id="KW-0472">Membrane</keyword>
<dbReference type="Proteomes" id="UP000255515">
    <property type="component" value="Unassembled WGS sequence"/>
</dbReference>
<dbReference type="InterPro" id="IPR023996">
    <property type="entry name" value="TonB-dep_OMP_SusC/RagA"/>
</dbReference>
<dbReference type="RefSeq" id="WP_002689155.1">
    <property type="nucleotide sequence ID" value="NZ_UFTJ01000002.1"/>
</dbReference>
<dbReference type="NCBIfam" id="TIGR04056">
    <property type="entry name" value="OMP_RagA_SusC"/>
    <property type="match status" value="1"/>
</dbReference>
<evidence type="ECO:0000259" key="8">
    <source>
        <dbReference type="Pfam" id="PF07715"/>
    </source>
</evidence>
<dbReference type="Pfam" id="PF07715">
    <property type="entry name" value="Plug"/>
    <property type="match status" value="1"/>
</dbReference>
<dbReference type="GO" id="GO:0009279">
    <property type="term" value="C:cell outer membrane"/>
    <property type="evidence" value="ECO:0007669"/>
    <property type="project" value="UniProtKB-SubCell"/>
</dbReference>
<dbReference type="NCBIfam" id="TIGR04057">
    <property type="entry name" value="SusC_RagA_signa"/>
    <property type="match status" value="1"/>
</dbReference>
<dbReference type="InterPro" id="IPR012910">
    <property type="entry name" value="Plug_dom"/>
</dbReference>
<name>A0A376C080_9FLAO</name>
<dbReference type="InterPro" id="IPR023997">
    <property type="entry name" value="TonB-dep_OMP_SusC/RagA_CS"/>
</dbReference>
<accession>A0A376C080</accession>
<feature type="domain" description="TonB-dependent receptor plug" evidence="8">
    <location>
        <begin position="49"/>
        <end position="158"/>
    </location>
</feature>
<sequence>MNQQLKLLSTGVIFFLGSQGIEAQKKKDSLSEKNIEAVVVLGYGKTSTKSKSSTASTTISAETLENRPNASFLNSLQGTASGVSVTSSSGSPGSGKINVRIRGMASLGASEEPLYVIDGIVSSSTEYRNLNPNDIETVSILKDAQATSIYGNFGANGVVVITTKSASYNSGVKISYDASTSFARLPKHKYNLASGKEQLLLQHRLKRVNPAAPVLGETFATEEDILKYNAPNTDWEKEFFRIGATQEHNLAIRYGTQNLSSYVSLGYLKNEGIVRNTDFQRFTLRSNTSGRSKDRKFTYSTQIGLSFSKRNQLRGESTAHNDIANASYLHNPLQMSVYAPRYTVAPRFADGKAMYEAIGVKYYGDNIPYLAYDTLLGGGTKNDYTQTSITANATGTYKLTDELSVTNKTGISYNAHEKNLAETPNSYMQIYQSTQNGIQYGGWEFFNLFSDATFNSITSLNFNKKWGSHTLSASGYIDYLRAFSQSRYFRQNGLNATFWELGTGLGYVPFNPSEPNKYAPVVSASKVTGGTLALFGTVDYDYKSKYGVSGTVRRDGSYRFAAGNKWDTFWSVAGRWNIDKEDFLDDSAFNLLKLRASYGTNGNQNIIAVTNNSVALLESPSIVRSVYASATGYNNSPRFHASLNNPYLSWEKITQANIGLDFGIWRNTLTGSIDVYEKSFSDMYLDRPVSGVNGVFTYKDNGGKMRNRGIEATLRFNAVKTREFNLSVFANAAYSRNKILSLASEDRSRNLVNIVGEEAWQWQLYSYVGIDKADGQFVYLDQHGKHTKTPTPNDRVLTGKPAYARYSGGFGLDVDYKGFYLTSLFSFQAGGWAYDEMYHNTQMPSRVLGGYNVSRDVLNLPSLNFSETYVGNSDFALFKTDFIRLKNITLGYNLNKQALGNLPISGLKIYLVGENIATWTQWKGFDPEQAVRGNSRAVYPNPRTYSLGVNINL</sequence>
<dbReference type="InterPro" id="IPR036942">
    <property type="entry name" value="Beta-barrel_TonB_sf"/>
</dbReference>
<evidence type="ECO:0000313" key="10">
    <source>
        <dbReference type="Proteomes" id="UP000255515"/>
    </source>
</evidence>
<keyword evidence="3 7" id="KW-1134">Transmembrane beta strand</keyword>
<dbReference type="EMBL" id="UFTJ01000002">
    <property type="protein sequence ID" value="SSZ55598.1"/>
    <property type="molecule type" value="Genomic_DNA"/>
</dbReference>
<evidence type="ECO:0000313" key="9">
    <source>
        <dbReference type="EMBL" id="SSZ55598.1"/>
    </source>
</evidence>
<evidence type="ECO:0000256" key="5">
    <source>
        <dbReference type="ARBA" id="ARBA00023136"/>
    </source>
</evidence>
<keyword evidence="4 7" id="KW-0812">Transmembrane</keyword>
<comment type="similarity">
    <text evidence="7">Belongs to the TonB-dependent receptor family.</text>
</comment>
<gene>
    <name evidence="9" type="ORF">NCTC11661_00981</name>
</gene>
<protein>
    <submittedName>
        <fullName evidence="9">TonB-linked outer membrane protein, SusC/RagA family</fullName>
    </submittedName>
</protein>
<dbReference type="SUPFAM" id="SSF56935">
    <property type="entry name" value="Porins"/>
    <property type="match status" value="1"/>
</dbReference>
<dbReference type="Gene3D" id="2.40.170.20">
    <property type="entry name" value="TonB-dependent receptor, beta-barrel domain"/>
    <property type="match status" value="1"/>
</dbReference>
<evidence type="ECO:0000256" key="6">
    <source>
        <dbReference type="ARBA" id="ARBA00023237"/>
    </source>
</evidence>
<dbReference type="InterPro" id="IPR039426">
    <property type="entry name" value="TonB-dep_rcpt-like"/>
</dbReference>